<dbReference type="Gene3D" id="3.40.630.40">
    <property type="entry name" value="Zn-dependent exopeptidases"/>
    <property type="match status" value="1"/>
</dbReference>
<dbReference type="Pfam" id="PF01520">
    <property type="entry name" value="Amidase_3"/>
    <property type="match status" value="1"/>
</dbReference>
<dbReference type="InterPro" id="IPR050695">
    <property type="entry name" value="N-acetylmuramoyl_amidase_3"/>
</dbReference>
<dbReference type="AlphaFoldDB" id="A0A1M6X8K6"/>
<proteinExistence type="predicted"/>
<evidence type="ECO:0000256" key="3">
    <source>
        <dbReference type="ARBA" id="ARBA00022801"/>
    </source>
</evidence>
<evidence type="ECO:0000256" key="1">
    <source>
        <dbReference type="ARBA" id="ARBA00001561"/>
    </source>
</evidence>
<keyword evidence="3" id="KW-0378">Hydrolase</keyword>
<dbReference type="PANTHER" id="PTHR30404:SF0">
    <property type="entry name" value="N-ACETYLMURAMOYL-L-ALANINE AMIDASE AMIC"/>
    <property type="match status" value="1"/>
</dbReference>
<keyword evidence="6" id="KW-1185">Reference proteome</keyword>
<organism evidence="5 6">
    <name type="scientific">Flavobacterium xanthum</name>
    <dbReference type="NCBI Taxonomy" id="69322"/>
    <lineage>
        <taxon>Bacteria</taxon>
        <taxon>Pseudomonadati</taxon>
        <taxon>Bacteroidota</taxon>
        <taxon>Flavobacteriia</taxon>
        <taxon>Flavobacteriales</taxon>
        <taxon>Flavobacteriaceae</taxon>
        <taxon>Flavobacterium</taxon>
    </lineage>
</organism>
<dbReference type="GO" id="GO:0030288">
    <property type="term" value="C:outer membrane-bounded periplasmic space"/>
    <property type="evidence" value="ECO:0007669"/>
    <property type="project" value="TreeGrafter"/>
</dbReference>
<dbReference type="PANTHER" id="PTHR30404">
    <property type="entry name" value="N-ACETYLMURAMOYL-L-ALANINE AMIDASE"/>
    <property type="match status" value="1"/>
</dbReference>
<dbReference type="GO" id="GO:0008745">
    <property type="term" value="F:N-acetylmuramoyl-L-alanine amidase activity"/>
    <property type="evidence" value="ECO:0007669"/>
    <property type="project" value="UniProtKB-EC"/>
</dbReference>
<name>A0A1M6X8K6_9FLAO</name>
<dbReference type="STRING" id="69322.SAMN05443669_1001168"/>
<accession>A0A1M6X8K6</accession>
<dbReference type="SMART" id="SM00646">
    <property type="entry name" value="Ami_3"/>
    <property type="match status" value="1"/>
</dbReference>
<protein>
    <recommendedName>
        <fullName evidence="2">N-acetylmuramoyl-L-alanine amidase</fullName>
        <ecNumber evidence="2">3.5.1.28</ecNumber>
    </recommendedName>
</protein>
<dbReference type="Proteomes" id="UP000184260">
    <property type="component" value="Unassembled WGS sequence"/>
</dbReference>
<comment type="catalytic activity">
    <reaction evidence="1">
        <text>Hydrolyzes the link between N-acetylmuramoyl residues and L-amino acid residues in certain cell-wall glycopeptides.</text>
        <dbReference type="EC" id="3.5.1.28"/>
    </reaction>
</comment>
<feature type="domain" description="MurNAc-LAA" evidence="4">
    <location>
        <begin position="144"/>
        <end position="257"/>
    </location>
</feature>
<dbReference type="GO" id="GO:0009253">
    <property type="term" value="P:peptidoglycan catabolic process"/>
    <property type="evidence" value="ECO:0007669"/>
    <property type="project" value="InterPro"/>
</dbReference>
<dbReference type="EMBL" id="FRBU01000001">
    <property type="protein sequence ID" value="SHL02199.1"/>
    <property type="molecule type" value="Genomic_DNA"/>
</dbReference>
<dbReference type="CDD" id="cd02696">
    <property type="entry name" value="MurNAc-LAA"/>
    <property type="match status" value="1"/>
</dbReference>
<evidence type="ECO:0000313" key="6">
    <source>
        <dbReference type="Proteomes" id="UP000184260"/>
    </source>
</evidence>
<evidence type="ECO:0000256" key="2">
    <source>
        <dbReference type="ARBA" id="ARBA00011901"/>
    </source>
</evidence>
<dbReference type="InterPro" id="IPR002508">
    <property type="entry name" value="MurNAc-LAA_cat"/>
</dbReference>
<evidence type="ECO:0000259" key="4">
    <source>
        <dbReference type="SMART" id="SM00646"/>
    </source>
</evidence>
<dbReference type="EC" id="3.5.1.28" evidence="2"/>
<gene>
    <name evidence="5" type="ORF">SAMN05443669_1001168</name>
</gene>
<sequence>MLKSTIFESVAIFFNDGPFLNLNFYYYTLKNKKIETINIFFVSLYGITSQTENPMKKSIPLFLACAALVSFAFVKPDTKTTKQINVVIDAGHGGTDFGATSSSGTEKLIVEQITTKIKFLNKNENVVIHLTRNEDKYISLSDRTAIINNIKPDLVLSLHVNQSANVAQSGMEFYVANESAASEKSILIANALRTKFTQNNTIKSSEVKKAPFFILKKSVAPAIVIELGYLSNLSDRAYLIDGKEQDKIAATIISFISELK</sequence>
<evidence type="ECO:0000313" key="5">
    <source>
        <dbReference type="EMBL" id="SHL02199.1"/>
    </source>
</evidence>
<dbReference type="SUPFAM" id="SSF53187">
    <property type="entry name" value="Zn-dependent exopeptidases"/>
    <property type="match status" value="1"/>
</dbReference>
<reference evidence="6" key="1">
    <citation type="submission" date="2016-11" db="EMBL/GenBank/DDBJ databases">
        <authorList>
            <person name="Varghese N."/>
            <person name="Submissions S."/>
        </authorList>
    </citation>
    <scope>NUCLEOTIDE SEQUENCE [LARGE SCALE GENOMIC DNA]</scope>
    <source>
        <strain evidence="6">DSM 3661</strain>
    </source>
</reference>